<dbReference type="PANTHER" id="PTHR23138">
    <property type="entry name" value="RAN BINDING PROTEIN"/>
    <property type="match status" value="1"/>
</dbReference>
<feature type="non-terminal residue" evidence="5">
    <location>
        <position position="1"/>
    </location>
</feature>
<evidence type="ECO:0000256" key="2">
    <source>
        <dbReference type="ARBA" id="ARBA00023242"/>
    </source>
</evidence>
<evidence type="ECO:0000256" key="3">
    <source>
        <dbReference type="SAM" id="MobiDB-lite"/>
    </source>
</evidence>
<evidence type="ECO:0000259" key="4">
    <source>
        <dbReference type="PROSITE" id="PS50196"/>
    </source>
</evidence>
<feature type="compositionally biased region" description="Basic and acidic residues" evidence="3">
    <location>
        <begin position="42"/>
        <end position="60"/>
    </location>
</feature>
<gene>
    <name evidence="5" type="ORF">BCV70DRAFT_140467</name>
</gene>
<feature type="compositionally biased region" description="Polar residues" evidence="3">
    <location>
        <begin position="96"/>
        <end position="107"/>
    </location>
</feature>
<keyword evidence="2" id="KW-0539">Nucleus</keyword>
<evidence type="ECO:0000256" key="1">
    <source>
        <dbReference type="ARBA" id="ARBA00004123"/>
    </source>
</evidence>
<dbReference type="Gene3D" id="2.30.29.30">
    <property type="entry name" value="Pleckstrin-homology domain (PH domain)/Phosphotyrosine-binding domain (PTB)"/>
    <property type="match status" value="1"/>
</dbReference>
<dbReference type="GO" id="GO:0005634">
    <property type="term" value="C:nucleus"/>
    <property type="evidence" value="ECO:0007669"/>
    <property type="project" value="UniProtKB-SubCell"/>
</dbReference>
<name>A0A317XH98_9BASI</name>
<evidence type="ECO:0000313" key="6">
    <source>
        <dbReference type="Proteomes" id="UP000246740"/>
    </source>
</evidence>
<keyword evidence="6" id="KW-1185">Reference proteome</keyword>
<dbReference type="InParanoid" id="A0A317XH98"/>
<accession>A0A317XH98</accession>
<feature type="compositionally biased region" description="Low complexity" evidence="3">
    <location>
        <begin position="140"/>
        <end position="184"/>
    </location>
</feature>
<dbReference type="STRING" id="1882483.A0A317XH98"/>
<evidence type="ECO:0000313" key="5">
    <source>
        <dbReference type="EMBL" id="PWY97232.1"/>
    </source>
</evidence>
<dbReference type="InterPro" id="IPR045255">
    <property type="entry name" value="RanBP1-like"/>
</dbReference>
<feature type="compositionally biased region" description="Basic and acidic residues" evidence="3">
    <location>
        <begin position="85"/>
        <end position="95"/>
    </location>
</feature>
<dbReference type="SUPFAM" id="SSF50729">
    <property type="entry name" value="PH domain-like"/>
    <property type="match status" value="1"/>
</dbReference>
<proteinExistence type="predicted"/>
<dbReference type="SMART" id="SM00160">
    <property type="entry name" value="RanBD"/>
    <property type="match status" value="1"/>
</dbReference>
<dbReference type="CDD" id="cd13180">
    <property type="entry name" value="RanBD_RanBP3"/>
    <property type="match status" value="1"/>
</dbReference>
<organism evidence="5 6">
    <name type="scientific">Testicularia cyperi</name>
    <dbReference type="NCBI Taxonomy" id="1882483"/>
    <lineage>
        <taxon>Eukaryota</taxon>
        <taxon>Fungi</taxon>
        <taxon>Dikarya</taxon>
        <taxon>Basidiomycota</taxon>
        <taxon>Ustilaginomycotina</taxon>
        <taxon>Ustilaginomycetes</taxon>
        <taxon>Ustilaginales</taxon>
        <taxon>Anthracoideaceae</taxon>
        <taxon>Testicularia</taxon>
    </lineage>
</organism>
<dbReference type="PROSITE" id="PS50196">
    <property type="entry name" value="RANBD1"/>
    <property type="match status" value="1"/>
</dbReference>
<feature type="compositionally biased region" description="Polar residues" evidence="3">
    <location>
        <begin position="64"/>
        <end position="81"/>
    </location>
</feature>
<dbReference type="Pfam" id="PF00638">
    <property type="entry name" value="Ran_BP1"/>
    <property type="match status" value="1"/>
</dbReference>
<dbReference type="EMBL" id="KZ819214">
    <property type="protein sequence ID" value="PWY97232.1"/>
    <property type="molecule type" value="Genomic_DNA"/>
</dbReference>
<feature type="non-terminal residue" evidence="5">
    <location>
        <position position="405"/>
    </location>
</feature>
<dbReference type="OrthoDB" id="185618at2759"/>
<dbReference type="Proteomes" id="UP000246740">
    <property type="component" value="Unassembled WGS sequence"/>
</dbReference>
<dbReference type="PANTHER" id="PTHR23138:SF142">
    <property type="entry name" value="RAN-BINDING PROTEIN 3B-RELATED"/>
    <property type="match status" value="1"/>
</dbReference>
<dbReference type="InterPro" id="IPR000156">
    <property type="entry name" value="Ran_bind_dom"/>
</dbReference>
<protein>
    <submittedName>
        <fullName evidence="5">PH domain-like protein</fullName>
    </submittedName>
</protein>
<feature type="region of interest" description="Disordered" evidence="3">
    <location>
        <begin position="1"/>
        <end position="217"/>
    </location>
</feature>
<sequence length="405" mass="42480">RKREREGSLEPTAQATPTKRLDTVPAKKNRLQDSVEEEEDSAEARPETEKVGQIRKKVDELSTEESLSNGSAVESLGQSDSKLAATEKHAKHDSTQADTPDQDTASEATPAAEDKETGTAKEGAAVAVPARTQPTFASFSSKTSPFSAIPSSSGTSGNSGSLKPGFAAFSSKASPLSPSPAAASPGGGIKPSSLGSAIGGHHKDKTAGPSNLSAPVKPAVKGQAFGFGAFAGASPLSKPKPVDSKESEATSTGTGLTAAKESFAQKLLSEDSGTVPRAQQKSKPILEAPEDSKTGEEDEETIHSIRAKLYTMSEDQSWKERGTGTLRVNVPKTSTGKRSARLVMRADGILRVILNVSLFQGMKCELAEKFVRIVAFEDAKPVHYAIKMSNPNNAAALMDVLDDFV</sequence>
<comment type="subcellular location">
    <subcellularLocation>
        <location evidence="1">Nucleus</location>
    </subcellularLocation>
</comment>
<reference evidence="5 6" key="1">
    <citation type="journal article" date="2018" name="Mol. Biol. Evol.">
        <title>Broad Genomic Sampling Reveals a Smut Pathogenic Ancestry of the Fungal Clade Ustilaginomycotina.</title>
        <authorList>
            <person name="Kijpornyongpan T."/>
            <person name="Mondo S.J."/>
            <person name="Barry K."/>
            <person name="Sandor L."/>
            <person name="Lee J."/>
            <person name="Lipzen A."/>
            <person name="Pangilinan J."/>
            <person name="LaButti K."/>
            <person name="Hainaut M."/>
            <person name="Henrissat B."/>
            <person name="Grigoriev I.V."/>
            <person name="Spatafora J.W."/>
            <person name="Aime M.C."/>
        </authorList>
    </citation>
    <scope>NUCLEOTIDE SEQUENCE [LARGE SCALE GENOMIC DNA]</scope>
    <source>
        <strain evidence="5 6">MCA 3645</strain>
    </source>
</reference>
<feature type="region of interest" description="Disordered" evidence="3">
    <location>
        <begin position="230"/>
        <end position="300"/>
    </location>
</feature>
<feature type="domain" description="RanBD1" evidence="4">
    <location>
        <begin position="281"/>
        <end position="405"/>
    </location>
</feature>
<dbReference type="AlphaFoldDB" id="A0A317XH98"/>
<dbReference type="InterPro" id="IPR011993">
    <property type="entry name" value="PH-like_dom_sf"/>
</dbReference>